<feature type="domain" description="GP-PDE" evidence="1">
    <location>
        <begin position="27"/>
        <end position="284"/>
    </location>
</feature>
<dbReference type="OrthoDB" id="9809317at2"/>
<gene>
    <name evidence="2" type="ORF">ADU59_13270</name>
</gene>
<dbReference type="PANTHER" id="PTHR46320:SF1">
    <property type="entry name" value="GLYCEROPHOSPHODIESTER PHOSPHODIESTERASE 1"/>
    <property type="match status" value="1"/>
</dbReference>
<evidence type="ECO:0000313" key="3">
    <source>
        <dbReference type="Proteomes" id="UP000093111"/>
    </source>
</evidence>
<dbReference type="InterPro" id="IPR032160">
    <property type="entry name" value="DUF4996"/>
</dbReference>
<dbReference type="RefSeq" id="WP_068954608.1">
    <property type="nucleotide sequence ID" value="NZ_LGLV01000008.1"/>
</dbReference>
<dbReference type="AlphaFoldDB" id="A0A1C7P0P0"/>
<dbReference type="InterPro" id="IPR030395">
    <property type="entry name" value="GP_PDE_dom"/>
</dbReference>
<dbReference type="GO" id="GO:0006580">
    <property type="term" value="P:ethanolamine metabolic process"/>
    <property type="evidence" value="ECO:0007669"/>
    <property type="project" value="TreeGrafter"/>
</dbReference>
<proteinExistence type="predicted"/>
<dbReference type="PANTHER" id="PTHR46320">
    <property type="entry name" value="GLYCEROPHOSPHODIESTER PHOSPHODIESTERASE 1"/>
    <property type="match status" value="1"/>
</dbReference>
<dbReference type="GO" id="GO:0006644">
    <property type="term" value="P:phospholipid metabolic process"/>
    <property type="evidence" value="ECO:0007669"/>
    <property type="project" value="TreeGrafter"/>
</dbReference>
<dbReference type="EMBL" id="LGLV01000008">
    <property type="protein sequence ID" value="OBZ94790.1"/>
    <property type="molecule type" value="Genomic_DNA"/>
</dbReference>
<dbReference type="GO" id="GO:0070291">
    <property type="term" value="P:N-acylethanolamine metabolic process"/>
    <property type="evidence" value="ECO:0007669"/>
    <property type="project" value="TreeGrafter"/>
</dbReference>
<dbReference type="Gene3D" id="3.20.20.190">
    <property type="entry name" value="Phosphatidylinositol (PI) phosphodiesterase"/>
    <property type="match status" value="1"/>
</dbReference>
<dbReference type="Proteomes" id="UP000093111">
    <property type="component" value="Unassembled WGS sequence"/>
</dbReference>
<evidence type="ECO:0000313" key="2">
    <source>
        <dbReference type="EMBL" id="OBZ94790.1"/>
    </source>
</evidence>
<reference evidence="2 3" key="1">
    <citation type="journal article" date="2016" name="Syst. Appl. Microbiol.">
        <title>Pararhizobium polonicum sp. nov. isolated from tumors on stone fruit rootstocks.</title>
        <authorList>
            <person name="Pulawska J."/>
            <person name="Kuzmanovic N."/>
            <person name="Willems A."/>
            <person name="Pothier J.F."/>
        </authorList>
    </citation>
    <scope>NUCLEOTIDE SEQUENCE [LARGE SCALE GENOMIC DNA]</scope>
    <source>
        <strain evidence="2 3">F5.1</strain>
    </source>
</reference>
<name>A0A1C7P0P0_9HYPH</name>
<dbReference type="STRING" id="1612624.ADU59_13270"/>
<dbReference type="SUPFAM" id="SSF51695">
    <property type="entry name" value="PLC-like phosphodiesterases"/>
    <property type="match status" value="1"/>
</dbReference>
<comment type="caution">
    <text evidence="2">The sequence shown here is derived from an EMBL/GenBank/DDBJ whole genome shotgun (WGS) entry which is preliminary data.</text>
</comment>
<dbReference type="PROSITE" id="PS51704">
    <property type="entry name" value="GP_PDE"/>
    <property type="match status" value="1"/>
</dbReference>
<sequence>MPSQTASSLQPAFPKVPSLLSRDNPQILTVAHRGLWTHAPENSLAAIRDAIAAGVEIVEIDAQATADGMLVVIHDDTLDRTSTGTGIAAQLPFATIRQVRLRSGGGGIGAHVTQEAIPTLAEALEEARGRIAVNIDTKFARDLPLIAAEVRRLSMEDQVILKTPVDPASEHFPIRDVDWFGSIPHMPMFSVRPGLFAEDLRRIAPLAAPMIEVRFADIADLAAGREELERQNIRLWINTLDVSHCLDFNDSRAAKNPEAVWGALSDAGVGAIQTDTIVAFKNWLSRPCTNGASL</sequence>
<dbReference type="Pfam" id="PF03009">
    <property type="entry name" value="GDPD"/>
    <property type="match status" value="1"/>
</dbReference>
<dbReference type="GO" id="GO:0005886">
    <property type="term" value="C:plasma membrane"/>
    <property type="evidence" value="ECO:0007669"/>
    <property type="project" value="TreeGrafter"/>
</dbReference>
<dbReference type="InterPro" id="IPR017946">
    <property type="entry name" value="PLC-like_Pdiesterase_TIM-brl"/>
</dbReference>
<dbReference type="CDD" id="cd08566">
    <property type="entry name" value="GDPD_AtGDE_like"/>
    <property type="match status" value="1"/>
</dbReference>
<accession>A0A1C7P0P0</accession>
<dbReference type="GO" id="GO:0008889">
    <property type="term" value="F:glycerophosphodiester phosphodiesterase activity"/>
    <property type="evidence" value="ECO:0007669"/>
    <property type="project" value="TreeGrafter"/>
</dbReference>
<dbReference type="Pfam" id="PF16387">
    <property type="entry name" value="DUF4996"/>
    <property type="match status" value="1"/>
</dbReference>
<dbReference type="PATRIC" id="fig|1612624.7.peg.4560"/>
<organism evidence="2 3">
    <name type="scientific">Pararhizobium polonicum</name>
    <dbReference type="NCBI Taxonomy" id="1612624"/>
    <lineage>
        <taxon>Bacteria</taxon>
        <taxon>Pseudomonadati</taxon>
        <taxon>Pseudomonadota</taxon>
        <taxon>Alphaproteobacteria</taxon>
        <taxon>Hyphomicrobiales</taxon>
        <taxon>Rhizobiaceae</taxon>
        <taxon>Rhizobium/Agrobacterium group</taxon>
        <taxon>Pararhizobium</taxon>
    </lineage>
</organism>
<protein>
    <submittedName>
        <fullName evidence="2">Glycerophosphodiester phosphodiesterase</fullName>
    </submittedName>
</protein>
<evidence type="ECO:0000259" key="1">
    <source>
        <dbReference type="PROSITE" id="PS51704"/>
    </source>
</evidence>
<keyword evidence="3" id="KW-1185">Reference proteome</keyword>